<dbReference type="PANTHER" id="PTHR42791">
    <property type="entry name" value="GNAT FAMILY ACETYLTRANSFERASE"/>
    <property type="match status" value="1"/>
</dbReference>
<evidence type="ECO:0000313" key="2">
    <source>
        <dbReference type="EMBL" id="KAF6831365.1"/>
    </source>
</evidence>
<sequence>MTTAWKILPCTVADAPALARNNMSAFWTDPNWRIMWPDCTLDFIIAQCAERVPRNLLRDRVTLRHEKAVDPETGALVGYARWVLPTGLAAGPGPAPWAEAQIPDVSAEESAAIEKKADAAWWEPVDMEGSDDESIGIRNRILASKPYISLDYLAVHPENMGKGIGTELVRSGMRRAEELGVGVFILAFQAGLNVYLRLGFKEVDRVVQDAAKWGGEGEYAVYLLTYEVGRAK</sequence>
<evidence type="ECO:0000313" key="3">
    <source>
        <dbReference type="Proteomes" id="UP000654918"/>
    </source>
</evidence>
<reference evidence="2" key="1">
    <citation type="journal article" date="2020" name="Phytopathology">
        <title>Genome Sequence Resources of Colletotrichum truncatum, C. plurivorum, C. musicola, and C. sojae: Four Species Pathogenic to Soybean (Glycine max).</title>
        <authorList>
            <person name="Rogerio F."/>
            <person name="Boufleur T.R."/>
            <person name="Ciampi-Guillardi M."/>
            <person name="Sukno S.A."/>
            <person name="Thon M.R."/>
            <person name="Massola Junior N.S."/>
            <person name="Baroncelli R."/>
        </authorList>
    </citation>
    <scope>NUCLEOTIDE SEQUENCE</scope>
    <source>
        <strain evidence="2">LFN00145</strain>
    </source>
</reference>
<keyword evidence="3" id="KW-1185">Reference proteome</keyword>
<dbReference type="Pfam" id="PF13508">
    <property type="entry name" value="Acetyltransf_7"/>
    <property type="match status" value="1"/>
</dbReference>
<dbReference type="Gene3D" id="3.40.630.30">
    <property type="match status" value="1"/>
</dbReference>
<dbReference type="Proteomes" id="UP000654918">
    <property type="component" value="Unassembled WGS sequence"/>
</dbReference>
<comment type="caution">
    <text evidence="2">The sequence shown here is derived from an EMBL/GenBank/DDBJ whole genome shotgun (WGS) entry which is preliminary data.</text>
</comment>
<dbReference type="SUPFAM" id="SSF55729">
    <property type="entry name" value="Acyl-CoA N-acyltransferases (Nat)"/>
    <property type="match status" value="1"/>
</dbReference>
<keyword evidence="2" id="KW-0808">Transferase</keyword>
<dbReference type="EMBL" id="WIGO01000082">
    <property type="protein sequence ID" value="KAF6831365.1"/>
    <property type="molecule type" value="Genomic_DNA"/>
</dbReference>
<dbReference type="PROSITE" id="PS51186">
    <property type="entry name" value="GNAT"/>
    <property type="match status" value="1"/>
</dbReference>
<dbReference type="InterPro" id="IPR016181">
    <property type="entry name" value="Acyl_CoA_acyltransferase"/>
</dbReference>
<dbReference type="InterPro" id="IPR052523">
    <property type="entry name" value="Trichothecene_AcTrans"/>
</dbReference>
<dbReference type="AlphaFoldDB" id="A0A8H6NG57"/>
<gene>
    <name evidence="2" type="ORF">CPLU01_06784</name>
</gene>
<organism evidence="2 3">
    <name type="scientific">Colletotrichum plurivorum</name>
    <dbReference type="NCBI Taxonomy" id="2175906"/>
    <lineage>
        <taxon>Eukaryota</taxon>
        <taxon>Fungi</taxon>
        <taxon>Dikarya</taxon>
        <taxon>Ascomycota</taxon>
        <taxon>Pezizomycotina</taxon>
        <taxon>Sordariomycetes</taxon>
        <taxon>Hypocreomycetidae</taxon>
        <taxon>Glomerellales</taxon>
        <taxon>Glomerellaceae</taxon>
        <taxon>Colletotrichum</taxon>
        <taxon>Colletotrichum orchidearum species complex</taxon>
    </lineage>
</organism>
<protein>
    <submittedName>
        <fullName evidence="2">Acetyltransferase</fullName>
    </submittedName>
</protein>
<proteinExistence type="predicted"/>
<name>A0A8H6NG57_9PEZI</name>
<dbReference type="InterPro" id="IPR000182">
    <property type="entry name" value="GNAT_dom"/>
</dbReference>
<dbReference type="GO" id="GO:0016747">
    <property type="term" value="F:acyltransferase activity, transferring groups other than amino-acyl groups"/>
    <property type="evidence" value="ECO:0007669"/>
    <property type="project" value="InterPro"/>
</dbReference>
<dbReference type="PANTHER" id="PTHR42791:SF2">
    <property type="entry name" value="N-ACETYLTRANSFERASE DOMAIN-CONTAINING PROTEIN"/>
    <property type="match status" value="1"/>
</dbReference>
<accession>A0A8H6NG57</accession>
<dbReference type="CDD" id="cd04301">
    <property type="entry name" value="NAT_SF"/>
    <property type="match status" value="1"/>
</dbReference>
<evidence type="ECO:0000259" key="1">
    <source>
        <dbReference type="PROSITE" id="PS51186"/>
    </source>
</evidence>
<feature type="domain" description="N-acetyltransferase" evidence="1">
    <location>
        <begin position="100"/>
        <end position="224"/>
    </location>
</feature>